<protein>
    <submittedName>
        <fullName evidence="2">Uncharacterized protein</fullName>
    </submittedName>
</protein>
<reference evidence="2" key="1">
    <citation type="submission" date="2021-02" db="EMBL/GenBank/DDBJ databases">
        <authorList>
            <person name="Dougan E. K."/>
            <person name="Rhodes N."/>
            <person name="Thang M."/>
            <person name="Chan C."/>
        </authorList>
    </citation>
    <scope>NUCLEOTIDE SEQUENCE</scope>
</reference>
<evidence type="ECO:0000313" key="3">
    <source>
        <dbReference type="Proteomes" id="UP000654075"/>
    </source>
</evidence>
<gene>
    <name evidence="2" type="ORF">PGLA1383_LOCUS37702</name>
</gene>
<dbReference type="AlphaFoldDB" id="A0A813G798"/>
<evidence type="ECO:0000256" key="1">
    <source>
        <dbReference type="SAM" id="MobiDB-lite"/>
    </source>
</evidence>
<organism evidence="2 3">
    <name type="scientific">Polarella glacialis</name>
    <name type="common">Dinoflagellate</name>
    <dbReference type="NCBI Taxonomy" id="89957"/>
    <lineage>
        <taxon>Eukaryota</taxon>
        <taxon>Sar</taxon>
        <taxon>Alveolata</taxon>
        <taxon>Dinophyceae</taxon>
        <taxon>Suessiales</taxon>
        <taxon>Suessiaceae</taxon>
        <taxon>Polarella</taxon>
    </lineage>
</organism>
<feature type="compositionally biased region" description="Polar residues" evidence="1">
    <location>
        <begin position="193"/>
        <end position="209"/>
    </location>
</feature>
<dbReference type="OrthoDB" id="9984778at2759"/>
<dbReference type="EMBL" id="CAJNNV010027351">
    <property type="protein sequence ID" value="CAE8620135.1"/>
    <property type="molecule type" value="Genomic_DNA"/>
</dbReference>
<accession>A0A813G798</accession>
<evidence type="ECO:0000313" key="2">
    <source>
        <dbReference type="EMBL" id="CAE8620135.1"/>
    </source>
</evidence>
<dbReference type="Proteomes" id="UP000654075">
    <property type="component" value="Unassembled WGS sequence"/>
</dbReference>
<feature type="region of interest" description="Disordered" evidence="1">
    <location>
        <begin position="89"/>
        <end position="255"/>
    </location>
</feature>
<feature type="compositionally biased region" description="Polar residues" evidence="1">
    <location>
        <begin position="222"/>
        <end position="247"/>
    </location>
</feature>
<name>A0A813G798_POLGL</name>
<keyword evidence="3" id="KW-1185">Reference proteome</keyword>
<proteinExistence type="predicted"/>
<comment type="caution">
    <text evidence="2">The sequence shown here is derived from an EMBL/GenBank/DDBJ whole genome shotgun (WGS) entry which is preliminary data.</text>
</comment>
<feature type="compositionally biased region" description="Basic and acidic residues" evidence="1">
    <location>
        <begin position="155"/>
        <end position="168"/>
    </location>
</feature>
<sequence>MGRASRGPIAVPPLSDDAEKCGTALAALQRPAKRPASWGCELAEDPILSSQASSPSLAAQRAPSCASAKEAELRSFADLVRLPPDCTLRARGSKRSAEARGLEPRAGLPRRKLGRRLYVESAGGVPGATCQASSSSSSFPAGKSGSGLRSSASSWEKRPLEPLLRRCPEPLLPTPQRRASREAQAACHPGSLGTASGSACEVSKSSTTGAAGLEAPSPTKPPSRSASAEPPGSSSRGQATLRTSRSSGARAEAKPAPRYNILAALGVTSGRERPDGEPSVEVLPQLQLAAVKASGADSKVSSPHASVEGIVEQRFDEEEGSFRVRLRESAAATQLDVVFSGPAARAFRGSLGLRQGGRVRLKGFEVSPPRGEGILQELRFDEVRPGVRVAVIAARGRSCGRRIRTNLIDLDLGDRNSEGLVDVEATVISAGDLESQELALQPGEFVVARTLSLGQDAITCRWRLWGALAERHGAQLVGRRILVRGAGVHEFNGEFKELTGCAEGVEILDAEPPADTPRDRIPAKQSF</sequence>
<feature type="compositionally biased region" description="Low complexity" evidence="1">
    <location>
        <begin position="133"/>
        <end position="154"/>
    </location>
</feature>